<dbReference type="GO" id="GO:0005829">
    <property type="term" value="C:cytosol"/>
    <property type="evidence" value="ECO:0007669"/>
    <property type="project" value="TreeGrafter"/>
</dbReference>
<evidence type="ECO:0000256" key="1">
    <source>
        <dbReference type="ARBA" id="ARBA00023002"/>
    </source>
</evidence>
<dbReference type="InterPro" id="IPR001670">
    <property type="entry name" value="ADH_Fe/GldA"/>
</dbReference>
<dbReference type="GO" id="GO:1990362">
    <property type="term" value="F:butanol dehydrogenase (NAD+) activity"/>
    <property type="evidence" value="ECO:0007669"/>
    <property type="project" value="InterPro"/>
</dbReference>
<dbReference type="AlphaFoldDB" id="A0A8J7H1P7"/>
<dbReference type="RefSeq" id="WP_197660661.1">
    <property type="nucleotide sequence ID" value="NZ_JAEAGR010000004.1"/>
</dbReference>
<dbReference type="GO" id="GO:0008106">
    <property type="term" value="F:alcohol dehydrogenase (NADP+) activity"/>
    <property type="evidence" value="ECO:0007669"/>
    <property type="project" value="TreeGrafter"/>
</dbReference>
<proteinExistence type="predicted"/>
<dbReference type="Gene3D" id="3.40.50.1970">
    <property type="match status" value="1"/>
</dbReference>
<organism evidence="4 5">
    <name type="scientific">Mobilitalea sibirica</name>
    <dbReference type="NCBI Taxonomy" id="1462919"/>
    <lineage>
        <taxon>Bacteria</taxon>
        <taxon>Bacillati</taxon>
        <taxon>Bacillota</taxon>
        <taxon>Clostridia</taxon>
        <taxon>Lachnospirales</taxon>
        <taxon>Lachnospiraceae</taxon>
        <taxon>Mobilitalea</taxon>
    </lineage>
</organism>
<feature type="domain" description="Alcohol dehydrogenase iron-type/glycerol dehydrogenase GldA" evidence="2">
    <location>
        <begin position="9"/>
        <end position="178"/>
    </location>
</feature>
<dbReference type="SUPFAM" id="SSF56796">
    <property type="entry name" value="Dehydroquinate synthase-like"/>
    <property type="match status" value="1"/>
</dbReference>
<accession>A0A8J7H1P7</accession>
<dbReference type="FunFam" id="3.40.50.1970:FF:000003">
    <property type="entry name" value="Alcohol dehydrogenase, iron-containing"/>
    <property type="match status" value="1"/>
</dbReference>
<gene>
    <name evidence="4" type="ORF">I5677_05950</name>
</gene>
<dbReference type="PANTHER" id="PTHR43633:SF1">
    <property type="entry name" value="ALCOHOL DEHYDROGENASE YQHD"/>
    <property type="match status" value="1"/>
</dbReference>
<dbReference type="InterPro" id="IPR056798">
    <property type="entry name" value="ADH_Fe_C"/>
</dbReference>
<comment type="caution">
    <text evidence="4">The sequence shown here is derived from an EMBL/GenBank/DDBJ whole genome shotgun (WGS) entry which is preliminary data.</text>
</comment>
<reference evidence="4" key="1">
    <citation type="submission" date="2020-12" db="EMBL/GenBank/DDBJ databases">
        <title>M. sibirica DSM 26468T genome.</title>
        <authorList>
            <person name="Thieme N."/>
            <person name="Rettenmaier R."/>
            <person name="Zverlov V."/>
            <person name="Liebl W."/>
        </authorList>
    </citation>
    <scope>NUCLEOTIDE SEQUENCE</scope>
    <source>
        <strain evidence="4">DSM 26468</strain>
    </source>
</reference>
<name>A0A8J7H1P7_9FIRM</name>
<dbReference type="Pfam" id="PF00465">
    <property type="entry name" value="Fe-ADH"/>
    <property type="match status" value="1"/>
</dbReference>
<evidence type="ECO:0000313" key="4">
    <source>
        <dbReference type="EMBL" id="MBH1940439.1"/>
    </source>
</evidence>
<sequence length="391" mass="43554">MNNFTFYSPTYFAFGRNTEKEAGHYVRRFGGRKVLIHYGGGSIIRSGLLDRVKESLKQVNIEFAELGGVLPNPRDGLVYKGIELCRKEDVDFILAIGGGSVIDSAKAIAAGVLYEGDFWDFYNGKGQIEKALKVGTVVTIAAAGSEGSNSSVITKEEGMLKRGTNSELIRPIFSILNPELTQTLPPYQTACGITDIMAHVFERYFTNTKEVEITDRLSEAILLTMIKEAPRVMEDPDNYEARANIMWAGMLAHNNIVGVGRDQDWASHKIELELSGLYDVAHGAGLAVIIPAWMTYVMHHDINHFAQFAVRIWGCEMNFANPEETAREGIKRLKEFYTSIGMPINFEQLGAKEEDIPYMVETMGLGENETRGSFVPLTKKDMEAIYRLAVL</sequence>
<feature type="domain" description="Fe-containing alcohol dehydrogenase-like C-terminal" evidence="3">
    <location>
        <begin position="190"/>
        <end position="389"/>
    </location>
</feature>
<protein>
    <submittedName>
        <fullName evidence="4">Iron-containing alcohol dehydrogenase</fullName>
    </submittedName>
</protein>
<dbReference type="Gene3D" id="1.20.1090.10">
    <property type="entry name" value="Dehydroquinate synthase-like - alpha domain"/>
    <property type="match status" value="1"/>
</dbReference>
<dbReference type="InterPro" id="IPR044731">
    <property type="entry name" value="BDH-like"/>
</dbReference>
<evidence type="ECO:0000313" key="5">
    <source>
        <dbReference type="Proteomes" id="UP000623269"/>
    </source>
</evidence>
<dbReference type="PANTHER" id="PTHR43633">
    <property type="entry name" value="ALCOHOL DEHYDROGENASE YQHD"/>
    <property type="match status" value="1"/>
</dbReference>
<evidence type="ECO:0000259" key="3">
    <source>
        <dbReference type="Pfam" id="PF25137"/>
    </source>
</evidence>
<dbReference type="EMBL" id="JAEAGR010000004">
    <property type="protein sequence ID" value="MBH1940439.1"/>
    <property type="molecule type" value="Genomic_DNA"/>
</dbReference>
<keyword evidence="5" id="KW-1185">Reference proteome</keyword>
<evidence type="ECO:0000259" key="2">
    <source>
        <dbReference type="Pfam" id="PF00465"/>
    </source>
</evidence>
<dbReference type="Pfam" id="PF25137">
    <property type="entry name" value="ADH_Fe_C"/>
    <property type="match status" value="1"/>
</dbReference>
<dbReference type="GO" id="GO:0046872">
    <property type="term" value="F:metal ion binding"/>
    <property type="evidence" value="ECO:0007669"/>
    <property type="project" value="InterPro"/>
</dbReference>
<dbReference type="GO" id="GO:1990002">
    <property type="term" value="F:methylglyoxal reductase (NADPH) (acetol producing) activity"/>
    <property type="evidence" value="ECO:0007669"/>
    <property type="project" value="TreeGrafter"/>
</dbReference>
<dbReference type="CDD" id="cd08187">
    <property type="entry name" value="BDH"/>
    <property type="match status" value="1"/>
</dbReference>
<dbReference type="Proteomes" id="UP000623269">
    <property type="component" value="Unassembled WGS sequence"/>
</dbReference>
<keyword evidence="1" id="KW-0560">Oxidoreductase</keyword>